<feature type="compositionally biased region" description="Pro residues" evidence="12">
    <location>
        <begin position="49"/>
        <end position="59"/>
    </location>
</feature>
<evidence type="ECO:0000256" key="1">
    <source>
        <dbReference type="ARBA" id="ARBA00004155"/>
    </source>
</evidence>
<dbReference type="PANTHER" id="PTHR13551">
    <property type="entry name" value="BRAIN PROTEIN I3"/>
    <property type="match status" value="1"/>
</dbReference>
<name>N6TDZ3_DENPD</name>
<evidence type="ECO:0000256" key="2">
    <source>
        <dbReference type="ARBA" id="ARBA00004556"/>
    </source>
</evidence>
<gene>
    <name evidence="16" type="primary">109535897</name>
    <name evidence="15" type="ORF">D910_10671</name>
    <name evidence="14" type="ORF">YQE_04932</name>
</gene>
<dbReference type="GO" id="GO:0005765">
    <property type="term" value="C:lysosomal membrane"/>
    <property type="evidence" value="ECO:0007669"/>
    <property type="project" value="UniProtKB-SubCell"/>
</dbReference>
<evidence type="ECO:0000256" key="9">
    <source>
        <dbReference type="ARBA" id="ARBA00035284"/>
    </source>
</evidence>
<protein>
    <recommendedName>
        <fullName evidence="9">Membrane protein BRI3</fullName>
    </recommendedName>
    <alternativeName>
        <fullName evidence="10">Brain protein I3</fullName>
    </alternativeName>
</protein>
<comment type="similarity">
    <text evidence="3">Belongs to the BRI3 family.</text>
</comment>
<evidence type="ECO:0000256" key="4">
    <source>
        <dbReference type="ARBA" id="ARBA00022490"/>
    </source>
</evidence>
<dbReference type="EMBL" id="KB740860">
    <property type="protein sequence ID" value="ENN78564.1"/>
    <property type="molecule type" value="Genomic_DNA"/>
</dbReference>
<evidence type="ECO:0000313" key="16">
    <source>
        <dbReference type="EnsemblMetazoa" id="XP_019757488.1"/>
    </source>
</evidence>
<dbReference type="HOGENOM" id="CLU_138141_0_0_1"/>
<dbReference type="EnsemblMetazoa" id="XM_019901929.1">
    <property type="protein sequence ID" value="XP_019757488.1"/>
    <property type="gene ID" value="LOC109535897"/>
</dbReference>
<comment type="subunit">
    <text evidence="11">Interacts with BRI3BP. Interacts with MGAT1 and IFITM3.</text>
</comment>
<dbReference type="PANTHER" id="PTHR13551:SF1">
    <property type="entry name" value="MEMBRANE PROTEIN BRI3"/>
    <property type="match status" value="1"/>
</dbReference>
<dbReference type="InterPro" id="IPR019317">
    <property type="entry name" value="BRI3"/>
</dbReference>
<sequence>MSQYKEPPPPYSAEYPAVHQYGPPPPGAYPPPTAQQFYPAAPPAGNYYGPPPPQAPFPPQGYGATSTTIVVENPEVIVIGACPSCRVGVLEDDFTCLGVFCAIFFFPLGILCCLAMREKRCSNCHATFG</sequence>
<reference evidence="16" key="2">
    <citation type="submission" date="2024-08" db="UniProtKB">
        <authorList>
            <consortium name="EnsemblMetazoa"/>
        </authorList>
    </citation>
    <scope>IDENTIFICATION</scope>
</reference>
<keyword evidence="8" id="KW-0458">Lysosome</keyword>
<evidence type="ECO:0000256" key="6">
    <source>
        <dbReference type="ARBA" id="ARBA00022989"/>
    </source>
</evidence>
<evidence type="ECO:0000313" key="18">
    <source>
        <dbReference type="Proteomes" id="UP000030742"/>
    </source>
</evidence>
<feature type="compositionally biased region" description="Low complexity" evidence="12">
    <location>
        <begin position="37"/>
        <end position="48"/>
    </location>
</feature>
<evidence type="ECO:0000256" key="8">
    <source>
        <dbReference type="ARBA" id="ARBA00023228"/>
    </source>
</evidence>
<dbReference type="OrthoDB" id="2564984at2759"/>
<evidence type="ECO:0000256" key="11">
    <source>
        <dbReference type="ARBA" id="ARBA00046593"/>
    </source>
</evidence>
<dbReference type="OMA" id="NCGAMFG"/>
<evidence type="ECO:0000256" key="13">
    <source>
        <dbReference type="SAM" id="Phobius"/>
    </source>
</evidence>
<feature type="compositionally biased region" description="Pro residues" evidence="12">
    <location>
        <begin position="22"/>
        <end position="33"/>
    </location>
</feature>
<evidence type="ECO:0000256" key="10">
    <source>
        <dbReference type="ARBA" id="ARBA00035449"/>
    </source>
</evidence>
<keyword evidence="6 13" id="KW-1133">Transmembrane helix</keyword>
<evidence type="ECO:0000256" key="3">
    <source>
        <dbReference type="ARBA" id="ARBA00008090"/>
    </source>
</evidence>
<evidence type="ECO:0000313" key="14">
    <source>
        <dbReference type="EMBL" id="ENN78564.1"/>
    </source>
</evidence>
<dbReference type="AlphaFoldDB" id="N6TDZ3"/>
<dbReference type="KEGG" id="dpa:109535897"/>
<reference evidence="17 18" key="1">
    <citation type="journal article" date="2013" name="Genome Biol.">
        <title>Draft genome of the mountain pine beetle, Dendroctonus ponderosae Hopkins, a major forest pest.</title>
        <authorList>
            <person name="Keeling C.I."/>
            <person name="Yuen M.M."/>
            <person name="Liao N.Y."/>
            <person name="Docking T.R."/>
            <person name="Chan S.K."/>
            <person name="Taylor G.A."/>
            <person name="Palmquist D.L."/>
            <person name="Jackman S.D."/>
            <person name="Nguyen A."/>
            <person name="Li M."/>
            <person name="Henderson H."/>
            <person name="Janes J.K."/>
            <person name="Zhao Y."/>
            <person name="Pandoh P."/>
            <person name="Moore R."/>
            <person name="Sperling F.A."/>
            <person name="Huber D.P."/>
            <person name="Birol I."/>
            <person name="Jones S.J."/>
            <person name="Bohlmann J."/>
        </authorList>
    </citation>
    <scope>NUCLEOTIDE SEQUENCE</scope>
</reference>
<dbReference type="EMBL" id="KB632355">
    <property type="protein sequence ID" value="ERL93379.1"/>
    <property type="molecule type" value="Genomic_DNA"/>
</dbReference>
<feature type="transmembrane region" description="Helical" evidence="13">
    <location>
        <begin position="97"/>
        <end position="116"/>
    </location>
</feature>
<keyword evidence="4" id="KW-0963">Cytoplasm</keyword>
<dbReference type="Proteomes" id="UP000019118">
    <property type="component" value="Unassembled WGS sequence"/>
</dbReference>
<keyword evidence="7 13" id="KW-0472">Membrane</keyword>
<keyword evidence="17" id="KW-1185">Reference proteome</keyword>
<proteinExistence type="inferred from homology"/>
<organism evidence="14">
    <name type="scientific">Dendroctonus ponderosae</name>
    <name type="common">Mountain pine beetle</name>
    <dbReference type="NCBI Taxonomy" id="77166"/>
    <lineage>
        <taxon>Eukaryota</taxon>
        <taxon>Metazoa</taxon>
        <taxon>Ecdysozoa</taxon>
        <taxon>Arthropoda</taxon>
        <taxon>Hexapoda</taxon>
        <taxon>Insecta</taxon>
        <taxon>Pterygota</taxon>
        <taxon>Neoptera</taxon>
        <taxon>Endopterygota</taxon>
        <taxon>Coleoptera</taxon>
        <taxon>Polyphaga</taxon>
        <taxon>Cucujiformia</taxon>
        <taxon>Curculionidae</taxon>
        <taxon>Scolytinae</taxon>
        <taxon>Dendroctonus</taxon>
    </lineage>
</organism>
<evidence type="ECO:0000313" key="15">
    <source>
        <dbReference type="EMBL" id="ERL93379.1"/>
    </source>
</evidence>
<dbReference type="Proteomes" id="UP000030742">
    <property type="component" value="Unassembled WGS sequence"/>
</dbReference>
<evidence type="ECO:0000313" key="17">
    <source>
        <dbReference type="Proteomes" id="UP000019118"/>
    </source>
</evidence>
<feature type="non-terminal residue" evidence="14">
    <location>
        <position position="1"/>
    </location>
</feature>
<dbReference type="Pfam" id="PF10164">
    <property type="entry name" value="BRI3"/>
    <property type="match status" value="1"/>
</dbReference>
<dbReference type="GO" id="GO:0048471">
    <property type="term" value="C:perinuclear region of cytoplasm"/>
    <property type="evidence" value="ECO:0007669"/>
    <property type="project" value="UniProtKB-SubCell"/>
</dbReference>
<feature type="compositionally biased region" description="Pro residues" evidence="12">
    <location>
        <begin position="1"/>
        <end position="11"/>
    </location>
</feature>
<feature type="region of interest" description="Disordered" evidence="12">
    <location>
        <begin position="1"/>
        <end position="59"/>
    </location>
</feature>
<evidence type="ECO:0000256" key="5">
    <source>
        <dbReference type="ARBA" id="ARBA00022692"/>
    </source>
</evidence>
<keyword evidence="5 13" id="KW-0812">Transmembrane</keyword>
<comment type="subcellular location">
    <subcellularLocation>
        <location evidence="2">Cytoplasm</location>
        <location evidence="2">Perinuclear region</location>
    </subcellularLocation>
    <subcellularLocation>
        <location evidence="1">Lysosome membrane</location>
        <topology evidence="1">Multi-pass membrane protein</topology>
    </subcellularLocation>
</comment>
<evidence type="ECO:0000256" key="7">
    <source>
        <dbReference type="ARBA" id="ARBA00023136"/>
    </source>
</evidence>
<evidence type="ECO:0000256" key="12">
    <source>
        <dbReference type="SAM" id="MobiDB-lite"/>
    </source>
</evidence>
<accession>N6TDZ3</accession>